<dbReference type="GO" id="GO:0008641">
    <property type="term" value="F:ubiquitin-like modifier activating enzyme activity"/>
    <property type="evidence" value="ECO:0007669"/>
    <property type="project" value="InterPro"/>
</dbReference>
<dbReference type="OrthoDB" id="4426339at2"/>
<evidence type="ECO:0000259" key="1">
    <source>
        <dbReference type="Pfam" id="PF00899"/>
    </source>
</evidence>
<dbReference type="Pfam" id="PF00899">
    <property type="entry name" value="ThiF"/>
    <property type="match status" value="1"/>
</dbReference>
<evidence type="ECO:0000313" key="2">
    <source>
        <dbReference type="EMBL" id="SDZ45975.1"/>
    </source>
</evidence>
<dbReference type="AlphaFoldDB" id="A0A1H3T8D0"/>
<accession>A0A1H3T8D0</accession>
<dbReference type="EMBL" id="FNON01000019">
    <property type="protein sequence ID" value="SDZ45975.1"/>
    <property type="molecule type" value="Genomic_DNA"/>
</dbReference>
<proteinExistence type="predicted"/>
<organism evidence="2 3">
    <name type="scientific">Amycolatopsis xylanica</name>
    <dbReference type="NCBI Taxonomy" id="589385"/>
    <lineage>
        <taxon>Bacteria</taxon>
        <taxon>Bacillati</taxon>
        <taxon>Actinomycetota</taxon>
        <taxon>Actinomycetes</taxon>
        <taxon>Pseudonocardiales</taxon>
        <taxon>Pseudonocardiaceae</taxon>
        <taxon>Amycolatopsis</taxon>
    </lineage>
</organism>
<dbReference type="Proteomes" id="UP000199515">
    <property type="component" value="Unassembled WGS sequence"/>
</dbReference>
<dbReference type="InterPro" id="IPR000594">
    <property type="entry name" value="ThiF_NAD_FAD-bd"/>
</dbReference>
<dbReference type="InterPro" id="IPR035985">
    <property type="entry name" value="Ubiquitin-activating_enz"/>
</dbReference>
<name>A0A1H3T8D0_9PSEU</name>
<protein>
    <submittedName>
        <fullName evidence="2">ThiF family protein</fullName>
    </submittedName>
</protein>
<feature type="domain" description="THIF-type NAD/FAD binding fold" evidence="1">
    <location>
        <begin position="109"/>
        <end position="327"/>
    </location>
</feature>
<evidence type="ECO:0000313" key="3">
    <source>
        <dbReference type="Proteomes" id="UP000199515"/>
    </source>
</evidence>
<dbReference type="RefSeq" id="WP_091300335.1">
    <property type="nucleotide sequence ID" value="NZ_FNON01000019.1"/>
</dbReference>
<dbReference type="Gene3D" id="3.40.50.720">
    <property type="entry name" value="NAD(P)-binding Rossmann-like Domain"/>
    <property type="match status" value="1"/>
</dbReference>
<dbReference type="SUPFAM" id="SSF69572">
    <property type="entry name" value="Activating enzymes of the ubiquitin-like proteins"/>
    <property type="match status" value="1"/>
</dbReference>
<dbReference type="STRING" id="589385.SAMN05421504_1194"/>
<gene>
    <name evidence="2" type="ORF">SAMN05421504_1194</name>
</gene>
<sequence length="330" mass="35347">MDDQSHPQLLPGLQVLERGTAEVQIGLDPRFAVVAGGLGPTVIEALRALDGRRTLRNLLEIAGEHTEEFKALLAALHRRGLLREADPKNRGGETGLWALRAGHRDDRERARRRQCAVAVRGEGRLATAVAALLATAGIGHIDVIADGTVGAADLGSGLAEPDLGTARRQAIADAVHRVDPTILTTRLFGDRKPDLVLLTDAVVPAPEVLAELMAAKTAHLPVRIRDGIGIVGPLVVPGRTSCLTCADLHRTERDQSWPRIAGQLAGRAQQACLADVQSCASLAVAQTLRALCADREPPPVWNTTLELDAFAGTVKNRWWPPHAKCQCRAR</sequence>
<keyword evidence="3" id="KW-1185">Reference proteome</keyword>
<reference evidence="2 3" key="1">
    <citation type="submission" date="2016-10" db="EMBL/GenBank/DDBJ databases">
        <authorList>
            <person name="de Groot N.N."/>
        </authorList>
    </citation>
    <scope>NUCLEOTIDE SEQUENCE [LARGE SCALE GENOMIC DNA]</scope>
    <source>
        <strain evidence="2 3">CPCC 202699</strain>
    </source>
</reference>